<organism evidence="1 2">
    <name type="scientific">Paucimonas lemoignei</name>
    <name type="common">Pseudomonas lemoignei</name>
    <dbReference type="NCBI Taxonomy" id="29443"/>
    <lineage>
        <taxon>Bacteria</taxon>
        <taxon>Pseudomonadati</taxon>
        <taxon>Pseudomonadota</taxon>
        <taxon>Betaproteobacteria</taxon>
        <taxon>Burkholderiales</taxon>
        <taxon>Burkholderiaceae</taxon>
        <taxon>Paucimonas</taxon>
    </lineage>
</organism>
<name>A0A4R3I2A1_PAULE</name>
<comment type="caution">
    <text evidence="1">The sequence shown here is derived from an EMBL/GenBank/DDBJ whole genome shotgun (WGS) entry which is preliminary data.</text>
</comment>
<reference evidence="1 2" key="1">
    <citation type="submission" date="2019-03" db="EMBL/GenBank/DDBJ databases">
        <title>Genomic Encyclopedia of Type Strains, Phase IV (KMG-IV): sequencing the most valuable type-strain genomes for metagenomic binning, comparative biology and taxonomic classification.</title>
        <authorList>
            <person name="Goeker M."/>
        </authorList>
    </citation>
    <scope>NUCLEOTIDE SEQUENCE [LARGE SCALE GENOMIC DNA]</scope>
    <source>
        <strain evidence="1 2">DSM 7445</strain>
    </source>
</reference>
<evidence type="ECO:0000313" key="2">
    <source>
        <dbReference type="Proteomes" id="UP000295382"/>
    </source>
</evidence>
<dbReference type="AlphaFoldDB" id="A0A4R3I2A1"/>
<protein>
    <submittedName>
        <fullName evidence="1">Uncharacterized protein</fullName>
    </submittedName>
</protein>
<accession>A0A4R3I2A1</accession>
<sequence>MTDFSGGRELAIPRLPRLEFGGILHSLTLPCLPWHLLPLGLRIDVERESSGFQNELDVINRRLNRPGDALYDLPLLDIPYPGLAFHYRESDGEHYVYVRDTVRQRLAGYTVFNRLIELDKRADKHLRAPHSKYHDAYQRRGIATAVYRWWLEKNGQCLVSGARQSPAAHALWHSLGSRHELFYVELRDKRLQFLGKEIEHHALGDLHTRMVLLGSGWKKEQFAEKTGMLLPPGP</sequence>
<dbReference type="EMBL" id="SLZQ01000001">
    <property type="protein sequence ID" value="TCS39344.1"/>
    <property type="molecule type" value="Genomic_DNA"/>
</dbReference>
<evidence type="ECO:0000313" key="1">
    <source>
        <dbReference type="EMBL" id="TCS39344.1"/>
    </source>
</evidence>
<keyword evidence="2" id="KW-1185">Reference proteome</keyword>
<dbReference type="Proteomes" id="UP000295382">
    <property type="component" value="Unassembled WGS sequence"/>
</dbReference>
<gene>
    <name evidence="1" type="ORF">EDC30_101300</name>
</gene>
<proteinExistence type="predicted"/>